<sequence>MKNIFLLFSFIDSFVTKKAHSRKLNPLLFLNSVKNTTNGRVYIDKVYFEVKTKSTCILHFINHQVILKLNIYFDIEKRVQMIFSYIGITIYKYHLGLKPPYNCDVSPM</sequence>
<protein>
    <submittedName>
        <fullName evidence="1">Uncharacterized protein</fullName>
    </submittedName>
</protein>
<gene>
    <name evidence="1" type="ORF">HHI36_003807</name>
</gene>
<accession>A0ABD2NPN8</accession>
<evidence type="ECO:0000313" key="2">
    <source>
        <dbReference type="Proteomes" id="UP001516400"/>
    </source>
</evidence>
<reference evidence="1 2" key="1">
    <citation type="journal article" date="2021" name="BMC Biol.">
        <title>Horizontally acquired antibacterial genes associated with adaptive radiation of ladybird beetles.</title>
        <authorList>
            <person name="Li H.S."/>
            <person name="Tang X.F."/>
            <person name="Huang Y.H."/>
            <person name="Xu Z.Y."/>
            <person name="Chen M.L."/>
            <person name="Du X.Y."/>
            <person name="Qiu B.Y."/>
            <person name="Chen P.T."/>
            <person name="Zhang W."/>
            <person name="Slipinski A."/>
            <person name="Escalona H.E."/>
            <person name="Waterhouse R.M."/>
            <person name="Zwick A."/>
            <person name="Pang H."/>
        </authorList>
    </citation>
    <scope>NUCLEOTIDE SEQUENCE [LARGE SCALE GENOMIC DNA]</scope>
    <source>
        <strain evidence="1">SYSU2018</strain>
    </source>
</reference>
<dbReference type="AlphaFoldDB" id="A0ABD2NPN8"/>
<keyword evidence="2" id="KW-1185">Reference proteome</keyword>
<evidence type="ECO:0000313" key="1">
    <source>
        <dbReference type="EMBL" id="KAL3280574.1"/>
    </source>
</evidence>
<dbReference type="Proteomes" id="UP001516400">
    <property type="component" value="Unassembled WGS sequence"/>
</dbReference>
<proteinExistence type="predicted"/>
<name>A0ABD2NPN8_9CUCU</name>
<dbReference type="EMBL" id="JABFTP020000144">
    <property type="protein sequence ID" value="KAL3280574.1"/>
    <property type="molecule type" value="Genomic_DNA"/>
</dbReference>
<organism evidence="1 2">
    <name type="scientific">Cryptolaemus montrouzieri</name>
    <dbReference type="NCBI Taxonomy" id="559131"/>
    <lineage>
        <taxon>Eukaryota</taxon>
        <taxon>Metazoa</taxon>
        <taxon>Ecdysozoa</taxon>
        <taxon>Arthropoda</taxon>
        <taxon>Hexapoda</taxon>
        <taxon>Insecta</taxon>
        <taxon>Pterygota</taxon>
        <taxon>Neoptera</taxon>
        <taxon>Endopterygota</taxon>
        <taxon>Coleoptera</taxon>
        <taxon>Polyphaga</taxon>
        <taxon>Cucujiformia</taxon>
        <taxon>Coccinelloidea</taxon>
        <taxon>Coccinellidae</taxon>
        <taxon>Scymninae</taxon>
        <taxon>Scymnini</taxon>
        <taxon>Cryptolaemus</taxon>
    </lineage>
</organism>
<comment type="caution">
    <text evidence="1">The sequence shown here is derived from an EMBL/GenBank/DDBJ whole genome shotgun (WGS) entry which is preliminary data.</text>
</comment>